<evidence type="ECO:0000259" key="3">
    <source>
        <dbReference type="Pfam" id="PF00182"/>
    </source>
</evidence>
<dbReference type="InterPro" id="IPR000726">
    <property type="entry name" value="Glyco_hydro_19_cat"/>
</dbReference>
<dbReference type="AlphaFoldDB" id="A0A1H4FIN5"/>
<evidence type="ECO:0000256" key="2">
    <source>
        <dbReference type="ARBA" id="ARBA00023157"/>
    </source>
</evidence>
<dbReference type="PANTHER" id="PTHR22595">
    <property type="entry name" value="CHITINASE-RELATED"/>
    <property type="match status" value="1"/>
</dbReference>
<organism evidence="4 5">
    <name type="scientific">Lonsdalea quercina</name>
    <dbReference type="NCBI Taxonomy" id="71657"/>
    <lineage>
        <taxon>Bacteria</taxon>
        <taxon>Pseudomonadati</taxon>
        <taxon>Pseudomonadota</taxon>
        <taxon>Gammaproteobacteria</taxon>
        <taxon>Enterobacterales</taxon>
        <taxon>Pectobacteriaceae</taxon>
        <taxon>Lonsdalea</taxon>
    </lineage>
</organism>
<dbReference type="InterPro" id="IPR023346">
    <property type="entry name" value="Lysozyme-like_dom_sf"/>
</dbReference>
<dbReference type="Gene3D" id="1.10.530.10">
    <property type="match status" value="1"/>
</dbReference>
<dbReference type="SUPFAM" id="SSF53955">
    <property type="entry name" value="Lysozyme-like"/>
    <property type="match status" value="1"/>
</dbReference>
<feature type="domain" description="Glycoside hydrolase family 19 catalytic" evidence="3">
    <location>
        <begin position="180"/>
        <end position="234"/>
    </location>
</feature>
<reference evidence="4 5" key="1">
    <citation type="submission" date="2016-10" db="EMBL/GenBank/DDBJ databases">
        <authorList>
            <person name="de Groot N.N."/>
        </authorList>
    </citation>
    <scope>NUCLEOTIDE SEQUENCE [LARGE SCALE GENOMIC DNA]</scope>
    <source>
        <strain evidence="4 5">ATCC 29281</strain>
    </source>
</reference>
<keyword evidence="1" id="KW-0611">Plant defense</keyword>
<dbReference type="Proteomes" id="UP000187280">
    <property type="component" value="Unassembled WGS sequence"/>
</dbReference>
<sequence>MNTVMKNVDTIDFGKRQSIRNLDVLSGPLVPYGPAIFRVKRLPEYLLAHLPLPFDSTSCRAVNDLSSALQAGLRAMLAATLPRNFLQSVLPMTAQGYGTSTTEPTTCACGRDITLGELRKIAPKADEDKLMTYLKAFNDGFAKYGMTTCREKAHFLAQCCHESLGLVYTSEINGSQKSYAPWYGRGLIQLTFEKNYRAYGSAVGEDVYSNEDNRNKLTVYPHCVQSAFWFYMDYGNQNLNSYAKKDDFNMITARINGGFNGYDDRLRYFDKATEVLKCAHLNQLRKSNGFTFEESGIYNNKVYAYSWARYHDPLSKEQGTRKDKAEALVAYKRALALYQAAKDATKVSAIQTRIDNLS</sequence>
<dbReference type="EMBL" id="FNQS01000013">
    <property type="protein sequence ID" value="SEA97166.1"/>
    <property type="molecule type" value="Genomic_DNA"/>
</dbReference>
<name>A0A1H4FIN5_9GAMM</name>
<dbReference type="GO" id="GO:0004568">
    <property type="term" value="F:chitinase activity"/>
    <property type="evidence" value="ECO:0007669"/>
    <property type="project" value="InterPro"/>
</dbReference>
<keyword evidence="2" id="KW-1015">Disulfide bond</keyword>
<dbReference type="GO" id="GO:0006952">
    <property type="term" value="P:defense response"/>
    <property type="evidence" value="ECO:0007669"/>
    <property type="project" value="UniProtKB-KW"/>
</dbReference>
<accession>A0A1H4FIN5</accession>
<dbReference type="Pfam" id="PF00182">
    <property type="entry name" value="Glyco_hydro_19"/>
    <property type="match status" value="1"/>
</dbReference>
<dbReference type="GO" id="GO:0006032">
    <property type="term" value="P:chitin catabolic process"/>
    <property type="evidence" value="ECO:0007669"/>
    <property type="project" value="InterPro"/>
</dbReference>
<gene>
    <name evidence="4" type="ORF">SAMN02982996_03086</name>
</gene>
<dbReference type="STRING" id="71657.SAMN02982996_03086"/>
<dbReference type="eggNOG" id="COG3179">
    <property type="taxonomic scope" value="Bacteria"/>
</dbReference>
<evidence type="ECO:0000313" key="5">
    <source>
        <dbReference type="Proteomes" id="UP000187280"/>
    </source>
</evidence>
<keyword evidence="5" id="KW-1185">Reference proteome</keyword>
<dbReference type="GO" id="GO:0016998">
    <property type="term" value="P:cell wall macromolecule catabolic process"/>
    <property type="evidence" value="ECO:0007669"/>
    <property type="project" value="InterPro"/>
</dbReference>
<dbReference type="PANTHER" id="PTHR22595:SF79">
    <property type="entry name" value="CHITINASE 12"/>
    <property type="match status" value="1"/>
</dbReference>
<proteinExistence type="predicted"/>
<evidence type="ECO:0000313" key="4">
    <source>
        <dbReference type="EMBL" id="SEA97166.1"/>
    </source>
</evidence>
<evidence type="ECO:0000256" key="1">
    <source>
        <dbReference type="ARBA" id="ARBA00022821"/>
    </source>
</evidence>
<protein>
    <submittedName>
        <fullName evidence="4">Predicted chitinase</fullName>
    </submittedName>
</protein>